<dbReference type="Proteomes" id="UP000604898">
    <property type="component" value="Unassembled WGS sequence"/>
</dbReference>
<keyword evidence="4" id="KW-1185">Reference proteome</keyword>
<gene>
    <name evidence="3" type="ORF">JMA39_11955</name>
</gene>
<accession>A0ABS1T0Y8</accession>
<evidence type="ECO:0000313" key="4">
    <source>
        <dbReference type="Proteomes" id="UP000604898"/>
    </source>
</evidence>
<dbReference type="Pfam" id="PF07811">
    <property type="entry name" value="TadE"/>
    <property type="match status" value="1"/>
</dbReference>
<keyword evidence="1" id="KW-0812">Transmembrane</keyword>
<dbReference type="InterPro" id="IPR012495">
    <property type="entry name" value="TadE-like_dom"/>
</dbReference>
<reference evidence="3 4" key="1">
    <citation type="submission" date="2021-01" db="EMBL/GenBank/DDBJ databases">
        <title>Genome sequence of Shewanella schlegeliana JCM 11561.</title>
        <authorList>
            <person name="Zhang H."/>
            <person name="Li C."/>
        </authorList>
    </citation>
    <scope>NUCLEOTIDE SEQUENCE [LARGE SCALE GENOMIC DNA]</scope>
    <source>
        <strain evidence="3 4">JCM 11561</strain>
    </source>
</reference>
<keyword evidence="1" id="KW-1133">Transmembrane helix</keyword>
<evidence type="ECO:0000259" key="2">
    <source>
        <dbReference type="Pfam" id="PF07811"/>
    </source>
</evidence>
<keyword evidence="1" id="KW-0472">Membrane</keyword>
<protein>
    <submittedName>
        <fullName evidence="3">Pilus assembly protein</fullName>
    </submittedName>
</protein>
<organism evidence="3 4">
    <name type="scientific">Shewanella schlegeliana</name>
    <dbReference type="NCBI Taxonomy" id="190308"/>
    <lineage>
        <taxon>Bacteria</taxon>
        <taxon>Pseudomonadati</taxon>
        <taxon>Pseudomonadota</taxon>
        <taxon>Gammaproteobacteria</taxon>
        <taxon>Alteromonadales</taxon>
        <taxon>Shewanellaceae</taxon>
        <taxon>Shewanella</taxon>
    </lineage>
</organism>
<dbReference type="EMBL" id="JAESVD010000006">
    <property type="protein sequence ID" value="MBL4913834.1"/>
    <property type="molecule type" value="Genomic_DNA"/>
</dbReference>
<name>A0ABS1T0Y8_9GAMM</name>
<comment type="caution">
    <text evidence="3">The sequence shown here is derived from an EMBL/GenBank/DDBJ whole genome shotgun (WGS) entry which is preliminary data.</text>
</comment>
<sequence length="156" mass="17092">MNFKKQNGIAAIEFTLVLPILLLLIFVTVEFGRILYQYSELTRMARSAGRFISNAAIVDTTGNLPDVLSDENCDFCISNMKRMLLSGDTLNTTSNLSGLASTDITVTEFPADSGILVIQVSYDWQPLFTDKLSTLSFGEGIDLTFNLNASYAVTAL</sequence>
<evidence type="ECO:0000256" key="1">
    <source>
        <dbReference type="SAM" id="Phobius"/>
    </source>
</evidence>
<feature type="transmembrane region" description="Helical" evidence="1">
    <location>
        <begin position="12"/>
        <end position="36"/>
    </location>
</feature>
<feature type="domain" description="TadE-like" evidence="2">
    <location>
        <begin position="8"/>
        <end position="50"/>
    </location>
</feature>
<dbReference type="RefSeq" id="WP_202722090.1">
    <property type="nucleotide sequence ID" value="NZ_BPEX01000005.1"/>
</dbReference>
<proteinExistence type="predicted"/>
<evidence type="ECO:0000313" key="3">
    <source>
        <dbReference type="EMBL" id="MBL4913834.1"/>
    </source>
</evidence>